<keyword evidence="4" id="KW-1185">Reference proteome</keyword>
<reference evidence="4" key="1">
    <citation type="submission" date="2016-10" db="EMBL/GenBank/DDBJ databases">
        <authorList>
            <person name="Varghese N."/>
            <person name="Submissions S."/>
        </authorList>
    </citation>
    <scope>NUCLEOTIDE SEQUENCE [LARGE SCALE GENOMIC DNA]</scope>
    <source>
        <strain evidence="4">KPR-1</strain>
    </source>
</reference>
<evidence type="ECO:0000256" key="2">
    <source>
        <dbReference type="ARBA" id="ARBA00023235"/>
    </source>
</evidence>
<dbReference type="RefSeq" id="WP_092560753.1">
    <property type="nucleotide sequence ID" value="NZ_FNQV01000001.1"/>
</dbReference>
<evidence type="ECO:0000313" key="3">
    <source>
        <dbReference type="EMBL" id="SDZ73218.1"/>
    </source>
</evidence>
<dbReference type="GO" id="GO:0005975">
    <property type="term" value="P:carbohydrate metabolic process"/>
    <property type="evidence" value="ECO:0007669"/>
    <property type="project" value="InterPro"/>
</dbReference>
<dbReference type="Proteomes" id="UP000199288">
    <property type="component" value="Unassembled WGS sequence"/>
</dbReference>
<dbReference type="PANTHER" id="PTHR43732:SF1">
    <property type="entry name" value="RIBOSE 5-PHOSPHATE ISOMERASE"/>
    <property type="match status" value="1"/>
</dbReference>
<dbReference type="Gene3D" id="3.40.1400.10">
    <property type="entry name" value="Sugar-phosphate isomerase, RpiB/LacA/LacB"/>
    <property type="match status" value="1"/>
</dbReference>
<dbReference type="InterPro" id="IPR051812">
    <property type="entry name" value="SPI_LacAB/RpiB"/>
</dbReference>
<sequence>MKIALGAPCNGTILKDAIKSYLENDPRVESVIDLSAEDVTYPAVSIDAAQRVVSGEVDRAILVCGTGLGTAIAANKVAGARAATAHDLVTVRGAVENYDAQILCMGQNIIAPIYATALVDAWLDVRHDAAGFYGPKVAEISAFEAQRQ</sequence>
<name>A0A1H3VGA3_9ACTO</name>
<evidence type="ECO:0000256" key="1">
    <source>
        <dbReference type="ARBA" id="ARBA00008754"/>
    </source>
</evidence>
<dbReference type="NCBIfam" id="TIGR00689">
    <property type="entry name" value="rpiB_lacA_lacB"/>
    <property type="match status" value="1"/>
</dbReference>
<proteinExistence type="inferred from homology"/>
<dbReference type="OrthoDB" id="1778624at2"/>
<keyword evidence="2 3" id="KW-0413">Isomerase</keyword>
<dbReference type="SUPFAM" id="SSF89623">
    <property type="entry name" value="Ribose/Galactose isomerase RpiB/AlsB"/>
    <property type="match status" value="1"/>
</dbReference>
<dbReference type="Pfam" id="PF02502">
    <property type="entry name" value="LacAB_rpiB"/>
    <property type="match status" value="1"/>
</dbReference>
<dbReference type="AlphaFoldDB" id="A0A1H3VGA3"/>
<dbReference type="PANTHER" id="PTHR43732">
    <property type="entry name" value="RIBOSE 5-PHOSPHATE ISOMERASE-RELATED"/>
    <property type="match status" value="1"/>
</dbReference>
<accession>A0A1H3VGA3</accession>
<gene>
    <name evidence="3" type="ORF">SAMN02910418_00010</name>
</gene>
<protein>
    <submittedName>
        <fullName evidence="3">Ribose 5-phosphate isomerase B</fullName>
    </submittedName>
</protein>
<dbReference type="InterPro" id="IPR036569">
    <property type="entry name" value="RpiB_LacA_LacB_sf"/>
</dbReference>
<dbReference type="GO" id="GO:0016861">
    <property type="term" value="F:intramolecular oxidoreductase activity, interconverting aldoses and ketoses"/>
    <property type="evidence" value="ECO:0007669"/>
    <property type="project" value="UniProtKB-ARBA"/>
</dbReference>
<dbReference type="InterPro" id="IPR003500">
    <property type="entry name" value="RpiB_LacA_LacB"/>
</dbReference>
<dbReference type="EMBL" id="FNQV01000001">
    <property type="protein sequence ID" value="SDZ73218.1"/>
    <property type="molecule type" value="Genomic_DNA"/>
</dbReference>
<organism evidence="3 4">
    <name type="scientific">Bowdeniella nasicola</name>
    <dbReference type="NCBI Taxonomy" id="208480"/>
    <lineage>
        <taxon>Bacteria</taxon>
        <taxon>Bacillati</taxon>
        <taxon>Actinomycetota</taxon>
        <taxon>Actinomycetes</taxon>
        <taxon>Actinomycetales</taxon>
        <taxon>Actinomycetaceae</taxon>
        <taxon>Bowdeniella</taxon>
    </lineage>
</organism>
<comment type="similarity">
    <text evidence="1">Belongs to the LacAB/RpiB family.</text>
</comment>
<evidence type="ECO:0000313" key="4">
    <source>
        <dbReference type="Proteomes" id="UP000199288"/>
    </source>
</evidence>
<dbReference type="PIRSF" id="PIRSF005384">
    <property type="entry name" value="RpiB_LacA_B"/>
    <property type="match status" value="1"/>
</dbReference>